<dbReference type="OrthoDB" id="3190463at2"/>
<evidence type="ECO:0000256" key="7">
    <source>
        <dbReference type="SAM" id="Phobius"/>
    </source>
</evidence>
<feature type="domain" description="EamA" evidence="8">
    <location>
        <begin position="14"/>
        <end position="154"/>
    </location>
</feature>
<feature type="transmembrane region" description="Helical" evidence="7">
    <location>
        <begin position="12"/>
        <end position="31"/>
    </location>
</feature>
<evidence type="ECO:0000256" key="4">
    <source>
        <dbReference type="ARBA" id="ARBA00022692"/>
    </source>
</evidence>
<dbReference type="InterPro" id="IPR050638">
    <property type="entry name" value="AA-Vitamin_Transporters"/>
</dbReference>
<dbReference type="PANTHER" id="PTHR32322">
    <property type="entry name" value="INNER MEMBRANE TRANSPORTER"/>
    <property type="match status" value="1"/>
</dbReference>
<comment type="similarity">
    <text evidence="2">Belongs to the EamA transporter family.</text>
</comment>
<feature type="transmembrane region" description="Helical" evidence="7">
    <location>
        <begin position="194"/>
        <end position="214"/>
    </location>
</feature>
<sequence length="302" mass="33299">MSSRQFFTHPIGILIAAIGATFLWGSAFPFIKLSYSMLYIQSDEIGEQILFAGYRFFLASILLIVFLLIKDRKLSLGREMWRPLIIIGLFQTFLQYIFFYIGLSLSTGIQGSIIAGTTSFFQILFAHFMYKDDAINGKKIIGLLIGFTGVVLVNITKGTLQLQFGIGEFLLILAMISGAFGNILARNGAMKMNVIYMTAFQMLISSIGLLLVGMTMVGPLPFSFNIQSGASLLYLAVLSAGGFLLWNNVMKYNQVGKVSMYLFLIPVFGVFLSAVMLGESLHMFVLLGLACVTSGIIIVNRK</sequence>
<dbReference type="EMBL" id="MJEH01000062">
    <property type="protein sequence ID" value="OEH91330.1"/>
    <property type="molecule type" value="Genomic_DNA"/>
</dbReference>
<reference evidence="9 10" key="1">
    <citation type="submission" date="2016-08" db="EMBL/GenBank/DDBJ databases">
        <title>Genome of Bacillus solimangrovi GH2-4.</title>
        <authorList>
            <person name="Lim S."/>
            <person name="Kim B.-C."/>
        </authorList>
    </citation>
    <scope>NUCLEOTIDE SEQUENCE [LARGE SCALE GENOMIC DNA]</scope>
    <source>
        <strain evidence="9 10">GH2-4</strain>
    </source>
</reference>
<keyword evidence="4 7" id="KW-0812">Transmembrane</keyword>
<feature type="transmembrane region" description="Helical" evidence="7">
    <location>
        <begin position="162"/>
        <end position="185"/>
    </location>
</feature>
<dbReference type="GO" id="GO:0005886">
    <property type="term" value="C:plasma membrane"/>
    <property type="evidence" value="ECO:0007669"/>
    <property type="project" value="UniProtKB-SubCell"/>
</dbReference>
<keyword evidence="6 7" id="KW-0472">Membrane</keyword>
<comment type="subcellular location">
    <subcellularLocation>
        <location evidence="1">Cell membrane</location>
        <topology evidence="1">Multi-pass membrane protein</topology>
    </subcellularLocation>
</comment>
<gene>
    <name evidence="9" type="ORF">BFG57_05550</name>
</gene>
<dbReference type="AlphaFoldDB" id="A0A1E5LB67"/>
<evidence type="ECO:0000256" key="6">
    <source>
        <dbReference type="ARBA" id="ARBA00023136"/>
    </source>
</evidence>
<feature type="transmembrane region" description="Helical" evidence="7">
    <location>
        <begin position="51"/>
        <end position="69"/>
    </location>
</feature>
<dbReference type="STRING" id="1305675.BFG57_05550"/>
<protein>
    <submittedName>
        <fullName evidence="9">Transporter</fullName>
    </submittedName>
</protein>
<evidence type="ECO:0000256" key="2">
    <source>
        <dbReference type="ARBA" id="ARBA00007362"/>
    </source>
</evidence>
<organism evidence="9 10">
    <name type="scientific">Bacillus solimangrovi</name>
    <dbReference type="NCBI Taxonomy" id="1305675"/>
    <lineage>
        <taxon>Bacteria</taxon>
        <taxon>Bacillati</taxon>
        <taxon>Bacillota</taxon>
        <taxon>Bacilli</taxon>
        <taxon>Bacillales</taxon>
        <taxon>Bacillaceae</taxon>
        <taxon>Bacillus</taxon>
    </lineage>
</organism>
<accession>A0A1E5LB67</accession>
<evidence type="ECO:0000259" key="8">
    <source>
        <dbReference type="Pfam" id="PF00892"/>
    </source>
</evidence>
<dbReference type="InterPro" id="IPR037185">
    <property type="entry name" value="EmrE-like"/>
</dbReference>
<dbReference type="SUPFAM" id="SSF103481">
    <property type="entry name" value="Multidrug resistance efflux transporter EmrE"/>
    <property type="match status" value="2"/>
</dbReference>
<dbReference type="RefSeq" id="WP_069718590.1">
    <property type="nucleotide sequence ID" value="NZ_MJEH01000062.1"/>
</dbReference>
<feature type="transmembrane region" description="Helical" evidence="7">
    <location>
        <begin position="140"/>
        <end position="156"/>
    </location>
</feature>
<dbReference type="Pfam" id="PF00892">
    <property type="entry name" value="EamA"/>
    <property type="match status" value="2"/>
</dbReference>
<dbReference type="InterPro" id="IPR000620">
    <property type="entry name" value="EamA_dom"/>
</dbReference>
<evidence type="ECO:0000313" key="10">
    <source>
        <dbReference type="Proteomes" id="UP000095209"/>
    </source>
</evidence>
<proteinExistence type="inferred from homology"/>
<evidence type="ECO:0000256" key="5">
    <source>
        <dbReference type="ARBA" id="ARBA00022989"/>
    </source>
</evidence>
<keyword evidence="10" id="KW-1185">Reference proteome</keyword>
<keyword evidence="3" id="KW-1003">Cell membrane</keyword>
<keyword evidence="5 7" id="KW-1133">Transmembrane helix</keyword>
<dbReference type="PANTHER" id="PTHR32322:SF18">
    <property type="entry name" value="S-ADENOSYLMETHIONINE_S-ADENOSYLHOMOCYSTEINE TRANSPORTER"/>
    <property type="match status" value="1"/>
</dbReference>
<evidence type="ECO:0000256" key="3">
    <source>
        <dbReference type="ARBA" id="ARBA00022475"/>
    </source>
</evidence>
<evidence type="ECO:0000313" key="9">
    <source>
        <dbReference type="EMBL" id="OEH91330.1"/>
    </source>
</evidence>
<dbReference type="Proteomes" id="UP000095209">
    <property type="component" value="Unassembled WGS sequence"/>
</dbReference>
<feature type="transmembrane region" description="Helical" evidence="7">
    <location>
        <begin position="109"/>
        <end position="128"/>
    </location>
</feature>
<feature type="transmembrane region" description="Helical" evidence="7">
    <location>
        <begin position="226"/>
        <end position="246"/>
    </location>
</feature>
<comment type="caution">
    <text evidence="9">The sequence shown here is derived from an EMBL/GenBank/DDBJ whole genome shotgun (WGS) entry which is preliminary data.</text>
</comment>
<feature type="domain" description="EamA" evidence="8">
    <location>
        <begin position="166"/>
        <end position="300"/>
    </location>
</feature>
<feature type="transmembrane region" description="Helical" evidence="7">
    <location>
        <begin position="258"/>
        <end position="277"/>
    </location>
</feature>
<evidence type="ECO:0000256" key="1">
    <source>
        <dbReference type="ARBA" id="ARBA00004651"/>
    </source>
</evidence>
<feature type="transmembrane region" description="Helical" evidence="7">
    <location>
        <begin position="283"/>
        <end position="300"/>
    </location>
</feature>
<feature type="transmembrane region" description="Helical" evidence="7">
    <location>
        <begin position="81"/>
        <end position="103"/>
    </location>
</feature>
<name>A0A1E5LB67_9BACI</name>